<protein>
    <recommendedName>
        <fullName evidence="5">D-alanine aminotransferase</fullName>
    </recommendedName>
</protein>
<evidence type="ECO:0000256" key="3">
    <source>
        <dbReference type="ARBA" id="ARBA00022898"/>
    </source>
</evidence>
<evidence type="ECO:0000313" key="4">
    <source>
        <dbReference type="EMBL" id="SVA63028.1"/>
    </source>
</evidence>
<dbReference type="SUPFAM" id="SSF56752">
    <property type="entry name" value="D-aminoacid aminotransferase-like PLP-dependent enzymes"/>
    <property type="match status" value="1"/>
</dbReference>
<dbReference type="EMBL" id="UINC01014854">
    <property type="protein sequence ID" value="SVA63028.1"/>
    <property type="molecule type" value="Genomic_DNA"/>
</dbReference>
<name>A0A381XE78_9ZZZZ</name>
<dbReference type="GO" id="GO:0008652">
    <property type="term" value="P:amino acid biosynthetic process"/>
    <property type="evidence" value="ECO:0007669"/>
    <property type="project" value="UniProtKB-ARBA"/>
</dbReference>
<dbReference type="GO" id="GO:0003824">
    <property type="term" value="F:catalytic activity"/>
    <property type="evidence" value="ECO:0007669"/>
    <property type="project" value="InterPro"/>
</dbReference>
<evidence type="ECO:0000256" key="2">
    <source>
        <dbReference type="ARBA" id="ARBA00009320"/>
    </source>
</evidence>
<dbReference type="GO" id="GO:0005829">
    <property type="term" value="C:cytosol"/>
    <property type="evidence" value="ECO:0007669"/>
    <property type="project" value="TreeGrafter"/>
</dbReference>
<sequence>MVYLNGNFIPKNKAYVSVMDRGFLFGDGVYEVFPVYGKAIVGEELHLKRLQEGLDAINIVNPFSNKNWSQLISELISYHQDYQNQSIYLQISRGCDDDRKHTHGDLIPTVYMQSTPFTSKSKNDLLKGSSAITRNDIRWNQCNTKSISLIANIMYAQEAKKHQAEETILCRNGVITECSSSNIFILSNGCIYTHPEGPHILPGVTRKIVLNCANDCQISAKEKTFTKQELMKAEEVWITSSTREIMPITSIDGILINGGKIGDIWSLIYDHYQELKLIN</sequence>
<evidence type="ECO:0008006" key="5">
    <source>
        <dbReference type="Google" id="ProtNLM"/>
    </source>
</evidence>
<dbReference type="InterPro" id="IPR050571">
    <property type="entry name" value="Class-IV_PLP-Dep_Aminotrnsfr"/>
</dbReference>
<dbReference type="InterPro" id="IPR043131">
    <property type="entry name" value="BCAT-like_N"/>
</dbReference>
<accession>A0A381XE78</accession>
<comment type="similarity">
    <text evidence="2">Belongs to the class-IV pyridoxal-phosphate-dependent aminotransferase family.</text>
</comment>
<organism evidence="4">
    <name type="scientific">marine metagenome</name>
    <dbReference type="NCBI Taxonomy" id="408172"/>
    <lineage>
        <taxon>unclassified sequences</taxon>
        <taxon>metagenomes</taxon>
        <taxon>ecological metagenomes</taxon>
    </lineage>
</organism>
<evidence type="ECO:0000256" key="1">
    <source>
        <dbReference type="ARBA" id="ARBA00001933"/>
    </source>
</evidence>
<reference evidence="4" key="1">
    <citation type="submission" date="2018-05" db="EMBL/GenBank/DDBJ databases">
        <authorList>
            <person name="Lanie J.A."/>
            <person name="Ng W.-L."/>
            <person name="Kazmierczak K.M."/>
            <person name="Andrzejewski T.M."/>
            <person name="Davidsen T.M."/>
            <person name="Wayne K.J."/>
            <person name="Tettelin H."/>
            <person name="Glass J.I."/>
            <person name="Rusch D."/>
            <person name="Podicherti R."/>
            <person name="Tsui H.-C.T."/>
            <person name="Winkler M.E."/>
        </authorList>
    </citation>
    <scope>NUCLEOTIDE SEQUENCE</scope>
</reference>
<dbReference type="PROSITE" id="PS00770">
    <property type="entry name" value="AA_TRANSFER_CLASS_4"/>
    <property type="match status" value="1"/>
</dbReference>
<dbReference type="FunFam" id="3.20.10.10:FF:000002">
    <property type="entry name" value="D-alanine aminotransferase"/>
    <property type="match status" value="1"/>
</dbReference>
<dbReference type="InterPro" id="IPR001544">
    <property type="entry name" value="Aminotrans_IV"/>
</dbReference>
<dbReference type="InterPro" id="IPR043132">
    <property type="entry name" value="BCAT-like_C"/>
</dbReference>
<dbReference type="Gene3D" id="3.30.470.10">
    <property type="match status" value="1"/>
</dbReference>
<dbReference type="InterPro" id="IPR036038">
    <property type="entry name" value="Aminotransferase-like"/>
</dbReference>
<dbReference type="InterPro" id="IPR018300">
    <property type="entry name" value="Aminotrans_IV_CS"/>
</dbReference>
<proteinExistence type="inferred from homology"/>
<dbReference type="AlphaFoldDB" id="A0A381XE78"/>
<keyword evidence="3" id="KW-0663">Pyridoxal phosphate</keyword>
<comment type="cofactor">
    <cofactor evidence="1">
        <name>pyridoxal 5'-phosphate</name>
        <dbReference type="ChEBI" id="CHEBI:597326"/>
    </cofactor>
</comment>
<dbReference type="PANTHER" id="PTHR42743">
    <property type="entry name" value="AMINO-ACID AMINOTRANSFERASE"/>
    <property type="match status" value="1"/>
</dbReference>
<gene>
    <name evidence="4" type="ORF">METZ01_LOCUS115882</name>
</gene>
<dbReference type="GO" id="GO:0046394">
    <property type="term" value="P:carboxylic acid biosynthetic process"/>
    <property type="evidence" value="ECO:0007669"/>
    <property type="project" value="UniProtKB-ARBA"/>
</dbReference>
<dbReference type="PANTHER" id="PTHR42743:SF10">
    <property type="entry name" value="D-ALANINE AMINOTRANSFERASE"/>
    <property type="match status" value="1"/>
</dbReference>
<dbReference type="Gene3D" id="3.20.10.10">
    <property type="entry name" value="D-amino Acid Aminotransferase, subunit A, domain 2"/>
    <property type="match status" value="1"/>
</dbReference>
<dbReference type="Pfam" id="PF01063">
    <property type="entry name" value="Aminotran_4"/>
    <property type="match status" value="1"/>
</dbReference>